<reference evidence="1 2" key="1">
    <citation type="journal article" date="2020" name="Genomics">
        <title>Complete, high-quality genomes from long-read metagenomic sequencing of two wolf lichen thalli reveals enigmatic genome architecture.</title>
        <authorList>
            <person name="McKenzie S.K."/>
            <person name="Walston R.F."/>
            <person name="Allen J.L."/>
        </authorList>
    </citation>
    <scope>NUCLEOTIDE SEQUENCE [LARGE SCALE GENOMIC DNA]</scope>
    <source>
        <strain evidence="1">WasteWater2</strain>
    </source>
</reference>
<evidence type="ECO:0000313" key="2">
    <source>
        <dbReference type="Proteomes" id="UP000578531"/>
    </source>
</evidence>
<organism evidence="1 2">
    <name type="scientific">Letharia columbiana</name>
    <dbReference type="NCBI Taxonomy" id="112416"/>
    <lineage>
        <taxon>Eukaryota</taxon>
        <taxon>Fungi</taxon>
        <taxon>Dikarya</taxon>
        <taxon>Ascomycota</taxon>
        <taxon>Pezizomycotina</taxon>
        <taxon>Lecanoromycetes</taxon>
        <taxon>OSLEUM clade</taxon>
        <taxon>Lecanoromycetidae</taxon>
        <taxon>Lecanorales</taxon>
        <taxon>Lecanorineae</taxon>
        <taxon>Parmeliaceae</taxon>
        <taxon>Letharia</taxon>
    </lineage>
</organism>
<keyword evidence="2" id="KW-1185">Reference proteome</keyword>
<dbReference type="EMBL" id="JACCJC010000014">
    <property type="protein sequence ID" value="KAF6237443.1"/>
    <property type="molecule type" value="Genomic_DNA"/>
</dbReference>
<evidence type="ECO:0000313" key="1">
    <source>
        <dbReference type="EMBL" id="KAF6237443.1"/>
    </source>
</evidence>
<accession>A0A8H6FZ49</accession>
<sequence>MDFDKPSSATLSLELQRGSIPKGSIHRMQVLIIVSLAFVFELIKFTETATPSPSVSLSPESDSLVNTTSALQFPVKINVSGPAISPNDYPIDPYQMRVPGTTTSLIFSKYGPPIHLETFLNLIARAQYQICRAVVAAHGDGPVPQPNFEWSEAKLYVRISRPLAQEDLTWLILADTLEGSRLFFDGLRGWFETSITILDDTAGPVGSGSVTFW</sequence>
<dbReference type="AlphaFoldDB" id="A0A8H6FZ49"/>
<gene>
    <name evidence="1" type="ORF">HO173_004333</name>
</gene>
<protein>
    <submittedName>
        <fullName evidence="1">Uncharacterized protein</fullName>
    </submittedName>
</protein>
<name>A0A8H6FZ49_9LECA</name>
<proteinExistence type="predicted"/>
<dbReference type="Proteomes" id="UP000578531">
    <property type="component" value="Unassembled WGS sequence"/>
</dbReference>
<dbReference type="OrthoDB" id="5393572at2759"/>
<comment type="caution">
    <text evidence="1">The sequence shown here is derived from an EMBL/GenBank/DDBJ whole genome shotgun (WGS) entry which is preliminary data.</text>
</comment>
<dbReference type="GeneID" id="59285998"/>
<dbReference type="RefSeq" id="XP_037166767.1">
    <property type="nucleotide sequence ID" value="XM_037306257.1"/>
</dbReference>